<sequence>MNKIQTIFDRMNPVEIGVLVMAISLTFVLYGTFIFILYNADNKRRKLFWLILILFFLTTMARIVLCSTGFIKPGFNLFWDTLWQAGIVLYLVLYVHRTYVRSQYMKSEGPDITQAVFFDTDALLQDLRHEGAIEYSGMKIELLSNEYLGVVASMRVQVLENMEFPYHYHKYTETIRIEAGMASVNGHALTPDSEPPIIPPYTVHNMSALAGTVFVSRLYDNVPSTPL</sequence>
<dbReference type="AlphaFoldDB" id="A0A7C9FFE4"/>
<protein>
    <submittedName>
        <fullName evidence="2">Uncharacterized protein</fullName>
    </submittedName>
</protein>
<comment type="caution">
    <text evidence="2">The sequence shown here is derived from an EMBL/GenBank/DDBJ whole genome shotgun (WGS) entry which is preliminary data.</text>
</comment>
<keyword evidence="1" id="KW-0472">Membrane</keyword>
<proteinExistence type="predicted"/>
<reference evidence="2 3" key="1">
    <citation type="submission" date="2019-10" db="EMBL/GenBank/DDBJ databases">
        <title>Draft Genome Sequence of Cytophagaceae sp. SJW1-29.</title>
        <authorList>
            <person name="Choi A."/>
        </authorList>
    </citation>
    <scope>NUCLEOTIDE SEQUENCE [LARGE SCALE GENOMIC DNA]</scope>
    <source>
        <strain evidence="2 3">SJW1-29</strain>
    </source>
</reference>
<organism evidence="2 3">
    <name type="scientific">Salmonirosea aquatica</name>
    <dbReference type="NCBI Taxonomy" id="2654236"/>
    <lineage>
        <taxon>Bacteria</taxon>
        <taxon>Pseudomonadati</taxon>
        <taxon>Bacteroidota</taxon>
        <taxon>Cytophagia</taxon>
        <taxon>Cytophagales</taxon>
        <taxon>Spirosomataceae</taxon>
        <taxon>Salmonirosea</taxon>
    </lineage>
</organism>
<evidence type="ECO:0000313" key="3">
    <source>
        <dbReference type="Proteomes" id="UP000479293"/>
    </source>
</evidence>
<keyword evidence="3" id="KW-1185">Reference proteome</keyword>
<keyword evidence="1" id="KW-1133">Transmembrane helix</keyword>
<dbReference type="RefSeq" id="WP_152764667.1">
    <property type="nucleotide sequence ID" value="NZ_WHLY01000002.1"/>
</dbReference>
<evidence type="ECO:0000313" key="2">
    <source>
        <dbReference type="EMBL" id="MPR36607.1"/>
    </source>
</evidence>
<name>A0A7C9FFE4_9BACT</name>
<keyword evidence="1" id="KW-0812">Transmembrane</keyword>
<dbReference type="Proteomes" id="UP000479293">
    <property type="component" value="Unassembled WGS sequence"/>
</dbReference>
<gene>
    <name evidence="2" type="ORF">GBK04_25505</name>
</gene>
<feature type="transmembrane region" description="Helical" evidence="1">
    <location>
        <begin position="16"/>
        <end position="40"/>
    </location>
</feature>
<accession>A0A7C9FFE4</accession>
<dbReference type="EMBL" id="WHLY01000002">
    <property type="protein sequence ID" value="MPR36607.1"/>
    <property type="molecule type" value="Genomic_DNA"/>
</dbReference>
<feature type="transmembrane region" description="Helical" evidence="1">
    <location>
        <begin position="47"/>
        <end position="71"/>
    </location>
</feature>
<evidence type="ECO:0000256" key="1">
    <source>
        <dbReference type="SAM" id="Phobius"/>
    </source>
</evidence>
<feature type="transmembrane region" description="Helical" evidence="1">
    <location>
        <begin position="77"/>
        <end position="96"/>
    </location>
</feature>